<keyword evidence="1" id="KW-0677">Repeat</keyword>
<evidence type="ECO:0008006" key="6">
    <source>
        <dbReference type="Google" id="ProtNLM"/>
    </source>
</evidence>
<accession>A0A814SU58</accession>
<dbReference type="SMART" id="SM00028">
    <property type="entry name" value="TPR"/>
    <property type="match status" value="5"/>
</dbReference>
<dbReference type="SUPFAM" id="SSF81901">
    <property type="entry name" value="HCP-like"/>
    <property type="match status" value="1"/>
</dbReference>
<dbReference type="EMBL" id="CAJNOT010001141">
    <property type="protein sequence ID" value="CAF1152593.1"/>
    <property type="molecule type" value="Genomic_DNA"/>
</dbReference>
<evidence type="ECO:0000313" key="5">
    <source>
        <dbReference type="Proteomes" id="UP000663864"/>
    </source>
</evidence>
<dbReference type="PROSITE" id="PS50005">
    <property type="entry name" value="TPR"/>
    <property type="match status" value="1"/>
</dbReference>
<keyword evidence="2 3" id="KW-0802">TPR repeat</keyword>
<dbReference type="SUPFAM" id="SSF48452">
    <property type="entry name" value="TPR-like"/>
    <property type="match status" value="1"/>
</dbReference>
<protein>
    <recommendedName>
        <fullName evidence="6">Tetratricopeptide repeat protein</fullName>
    </recommendedName>
</protein>
<dbReference type="Proteomes" id="UP000663864">
    <property type="component" value="Unassembled WGS sequence"/>
</dbReference>
<comment type="caution">
    <text evidence="4">The sequence shown here is derived from an EMBL/GenBank/DDBJ whole genome shotgun (WGS) entry which is preliminary data.</text>
</comment>
<gene>
    <name evidence="4" type="ORF">ZHD862_LOCUS20247</name>
</gene>
<evidence type="ECO:0000256" key="3">
    <source>
        <dbReference type="PROSITE-ProRule" id="PRU00339"/>
    </source>
</evidence>
<dbReference type="Gene3D" id="3.90.176.10">
    <property type="entry name" value="Toxin ADP-ribosyltransferase, Chain A, domain 1"/>
    <property type="match status" value="1"/>
</dbReference>
<sequence>MGSACCKSYSLFSQNRSDVLPSLVSYIKTDSLQRNYPQIIRDVPNKINTDKLTSTSIKSIKHESSDRLLQYRKPPIIENSIVIWLTTNIDKNQNSIDQFRHNFNSFQLFINIDEFFSFIIHIKEEKLFLILSDIYAKKVISCIYQMSQLMAIYIISNDRLKDQSWIKQYEKIKGIFTNIESIYKKLKYHLHLSESDNIPIEILNSSSIIIQYLLKKILLYEIDYNEKSKRDFINFTREQYRNKLNVINEFEEDYISSRAIWWYTRKCFLYFAIDKAFRKQNIELLIKMGFFLRDVHQQINQSYNKIDNENEMIVYRGQGILEHELEIFKNHKNGFISFNNFLWTNIDRQISLSIARSATNNPNLFGILFRMKINSSIKYISLENLSYYLNSENEILFSIYTIFRIGKIKQIEDKIWQINLILVNDDNQQLKDYLQSIKYNEEQTSWQQLGFYFIQINQLDKAEELYKTLLESNSINNSKQLTILNEQLKFIYNKKNNLIDSTLYFKTSLKNSSNDLLKNDSSLYSKYFNNGIRFHKENNLFEAIQNFKCALNIALHASEIDYLQIASLYYHIAEIYNEKEIFIQAVENYQSALENELKHFPRQYLSIAKIYNKIGEIFYQIEDYTKAFSYYEKSIKIQKKFLSPNNSILAITNYNIAIIFNDLQQYKKAIEYASQAVNIARHSFGSNHEDVRLYKDYLDELRKKTFIGVIPNGSVYE</sequence>
<dbReference type="AlphaFoldDB" id="A0A814SU58"/>
<name>A0A814SU58_9BILA</name>
<dbReference type="SUPFAM" id="SSF56399">
    <property type="entry name" value="ADP-ribosylation"/>
    <property type="match status" value="1"/>
</dbReference>
<dbReference type="PROSITE" id="PS51996">
    <property type="entry name" value="TR_MART"/>
    <property type="match status" value="1"/>
</dbReference>
<proteinExistence type="predicted"/>
<dbReference type="PANTHER" id="PTHR45641">
    <property type="entry name" value="TETRATRICOPEPTIDE REPEAT PROTEIN (AFU_ORTHOLOGUE AFUA_6G03870)"/>
    <property type="match status" value="1"/>
</dbReference>
<evidence type="ECO:0000256" key="1">
    <source>
        <dbReference type="ARBA" id="ARBA00022737"/>
    </source>
</evidence>
<dbReference type="PANTHER" id="PTHR45641:SF19">
    <property type="entry name" value="NEPHROCYSTIN-3"/>
    <property type="match status" value="1"/>
</dbReference>
<feature type="repeat" description="TPR" evidence="3">
    <location>
        <begin position="608"/>
        <end position="641"/>
    </location>
</feature>
<dbReference type="InterPro" id="IPR011990">
    <property type="entry name" value="TPR-like_helical_dom_sf"/>
</dbReference>
<reference evidence="4" key="1">
    <citation type="submission" date="2021-02" db="EMBL/GenBank/DDBJ databases">
        <authorList>
            <person name="Nowell W R."/>
        </authorList>
    </citation>
    <scope>NUCLEOTIDE SEQUENCE</scope>
</reference>
<dbReference type="InterPro" id="IPR019734">
    <property type="entry name" value="TPR_rpt"/>
</dbReference>
<dbReference type="Pfam" id="PF13424">
    <property type="entry name" value="TPR_12"/>
    <property type="match status" value="1"/>
</dbReference>
<evidence type="ECO:0000313" key="4">
    <source>
        <dbReference type="EMBL" id="CAF1152593.1"/>
    </source>
</evidence>
<evidence type="ECO:0000256" key="2">
    <source>
        <dbReference type="ARBA" id="ARBA00022803"/>
    </source>
</evidence>
<dbReference type="Gene3D" id="1.25.40.10">
    <property type="entry name" value="Tetratricopeptide repeat domain"/>
    <property type="match status" value="2"/>
</dbReference>
<organism evidence="4 5">
    <name type="scientific">Rotaria sordida</name>
    <dbReference type="NCBI Taxonomy" id="392033"/>
    <lineage>
        <taxon>Eukaryota</taxon>
        <taxon>Metazoa</taxon>
        <taxon>Spiralia</taxon>
        <taxon>Gnathifera</taxon>
        <taxon>Rotifera</taxon>
        <taxon>Eurotatoria</taxon>
        <taxon>Bdelloidea</taxon>
        <taxon>Philodinida</taxon>
        <taxon>Philodinidae</taxon>
        <taxon>Rotaria</taxon>
    </lineage>
</organism>